<name>A0A106BZT2_SHEFR</name>
<dbReference type="Gene3D" id="3.40.50.10330">
    <property type="entry name" value="Probable inorganic polyphosphate/atp-NAD kinase, domain 1"/>
    <property type="match status" value="1"/>
</dbReference>
<dbReference type="EMBL" id="LRDC01000020">
    <property type="protein sequence ID" value="KVX01621.1"/>
    <property type="molecule type" value="Genomic_DNA"/>
</dbReference>
<dbReference type="Gene3D" id="2.60.200.30">
    <property type="entry name" value="Probable inorganic polyphosphate/atp-NAD kinase, domain 2"/>
    <property type="match status" value="1"/>
</dbReference>
<dbReference type="AlphaFoldDB" id="A0A106BZT2"/>
<dbReference type="RefSeq" id="WP_059746030.1">
    <property type="nucleotide sequence ID" value="NZ_LRDC01000020.1"/>
</dbReference>
<dbReference type="GO" id="GO:0019674">
    <property type="term" value="P:NAD+ metabolic process"/>
    <property type="evidence" value="ECO:0007669"/>
    <property type="project" value="InterPro"/>
</dbReference>
<keyword evidence="1" id="KW-0808">Transferase</keyword>
<comment type="caution">
    <text evidence="1">The sequence shown here is derived from an EMBL/GenBank/DDBJ whole genome shotgun (WGS) entry which is preliminary data.</text>
</comment>
<gene>
    <name evidence="1" type="ORF">AWJ07_16480</name>
</gene>
<dbReference type="InterPro" id="IPR017437">
    <property type="entry name" value="ATP-NAD_kinase_PpnK-typ_C"/>
</dbReference>
<organism evidence="1">
    <name type="scientific">Shewanella frigidimarina</name>
    <dbReference type="NCBI Taxonomy" id="56812"/>
    <lineage>
        <taxon>Bacteria</taxon>
        <taxon>Pseudomonadati</taxon>
        <taxon>Pseudomonadota</taxon>
        <taxon>Gammaproteobacteria</taxon>
        <taxon>Alteromonadales</taxon>
        <taxon>Shewanellaceae</taxon>
        <taxon>Shewanella</taxon>
    </lineage>
</organism>
<reference evidence="1 2" key="1">
    <citation type="submission" date="2016-01" db="EMBL/GenBank/DDBJ databases">
        <title>Draft genome of the antarctic isolate Shewanella frigidimarina Ag06-30.</title>
        <authorList>
            <person name="Parmeciano Di Noto G."/>
            <person name="Vazquez S."/>
            <person name="Mac Cormack W."/>
            <person name="Iriarte A."/>
            <person name="Quiroga C."/>
        </authorList>
    </citation>
    <scope>NUCLEOTIDE SEQUENCE [LARGE SCALE GENOMIC DNA]</scope>
    <source>
        <strain evidence="1 2">Ag06-30</strain>
    </source>
</reference>
<dbReference type="Proteomes" id="UP000055702">
    <property type="component" value="Unassembled WGS sequence"/>
</dbReference>
<dbReference type="InterPro" id="IPR017438">
    <property type="entry name" value="ATP-NAD_kinase_N"/>
</dbReference>
<evidence type="ECO:0000313" key="2">
    <source>
        <dbReference type="Proteomes" id="UP000055702"/>
    </source>
</evidence>
<proteinExistence type="predicted"/>
<evidence type="ECO:0000313" key="1">
    <source>
        <dbReference type="EMBL" id="KVX01621.1"/>
    </source>
</evidence>
<dbReference type="PANTHER" id="PTHR13158">
    <property type="match status" value="1"/>
</dbReference>
<protein>
    <submittedName>
        <fullName evidence="1">Sugar kinase</fullName>
    </submittedName>
</protein>
<sequence>MISNRKMVVVTRKTRLEELKQKYCTLGQAKFYIEHLGESFTDYEEENHLYTNVINIAVDYLKTISRVQLLERSVLSTYLFSPDDIVIVIGQDGLVANTLKYLNGQPVIAINPMPSVYEGKLLPFLIGELKDIVLQTLSGVVTTDNISMAEVNTNLGQTLLAVNDIFIGPKTHSSARYTLSINEQQEEQSSSGVIISTGLGSTGWFKSILAGARGIAKLPIQGELTDGFPWASPYLYYSVREPFPSIKTGCELVFGQISNQSCFSMASKMPENGVIFSDGIEQDAIEFNAGVVAHISMSSRVGHLIRKE</sequence>
<dbReference type="GO" id="GO:0003951">
    <property type="term" value="F:NAD+ kinase activity"/>
    <property type="evidence" value="ECO:0007669"/>
    <property type="project" value="InterPro"/>
</dbReference>
<dbReference type="SUPFAM" id="SSF111331">
    <property type="entry name" value="NAD kinase/diacylglycerol kinase-like"/>
    <property type="match status" value="1"/>
</dbReference>
<keyword evidence="1" id="KW-0418">Kinase</keyword>
<dbReference type="PANTHER" id="PTHR13158:SF5">
    <property type="entry name" value="NAD KINASE 2, MITOCHONDRIAL"/>
    <property type="match status" value="1"/>
</dbReference>
<accession>A0A106BZT2</accession>
<dbReference type="InterPro" id="IPR016064">
    <property type="entry name" value="NAD/diacylglycerol_kinase_sf"/>
</dbReference>